<gene>
    <name evidence="2" type="ORF">PXEA_LOCUS20030</name>
</gene>
<organism evidence="2 3">
    <name type="scientific">Protopolystoma xenopodis</name>
    <dbReference type="NCBI Taxonomy" id="117903"/>
    <lineage>
        <taxon>Eukaryota</taxon>
        <taxon>Metazoa</taxon>
        <taxon>Spiralia</taxon>
        <taxon>Lophotrochozoa</taxon>
        <taxon>Platyhelminthes</taxon>
        <taxon>Monogenea</taxon>
        <taxon>Polyopisthocotylea</taxon>
        <taxon>Polystomatidea</taxon>
        <taxon>Polystomatidae</taxon>
        <taxon>Protopolystoma</taxon>
    </lineage>
</organism>
<dbReference type="Proteomes" id="UP000784294">
    <property type="component" value="Unassembled WGS sequence"/>
</dbReference>
<sequence length="199" mass="21595">MAGSGQPVYGLCEAASSAASGTEAGGAATWSAEPTFWLPALRPATRGPRLESPTLSGPATRTRPRPLRPPLQPSPQPQPQPQPQPPASSGVGLARLASESGLSRADSSYWLVSPPFRQADALSLHVEVHFSMRRCPRLRHSSALATDAREEGATRRACHEDFDVFLEASSEPREHRLNKDHFLEDLDFSVSRVLPRFPV</sequence>
<evidence type="ECO:0000313" key="2">
    <source>
        <dbReference type="EMBL" id="VEL26590.1"/>
    </source>
</evidence>
<feature type="compositionally biased region" description="Pro residues" evidence="1">
    <location>
        <begin position="67"/>
        <end position="86"/>
    </location>
</feature>
<protein>
    <submittedName>
        <fullName evidence="2">Uncharacterized protein</fullName>
    </submittedName>
</protein>
<name>A0A3S5BZV7_9PLAT</name>
<proteinExistence type="predicted"/>
<evidence type="ECO:0000313" key="3">
    <source>
        <dbReference type="Proteomes" id="UP000784294"/>
    </source>
</evidence>
<keyword evidence="3" id="KW-1185">Reference proteome</keyword>
<dbReference type="Gene3D" id="2.60.120.260">
    <property type="entry name" value="Galactose-binding domain-like"/>
    <property type="match status" value="1"/>
</dbReference>
<feature type="region of interest" description="Disordered" evidence="1">
    <location>
        <begin position="38"/>
        <end position="94"/>
    </location>
</feature>
<dbReference type="EMBL" id="CAAALY010081318">
    <property type="protein sequence ID" value="VEL26590.1"/>
    <property type="molecule type" value="Genomic_DNA"/>
</dbReference>
<comment type="caution">
    <text evidence="2">The sequence shown here is derived from an EMBL/GenBank/DDBJ whole genome shotgun (WGS) entry which is preliminary data.</text>
</comment>
<reference evidence="2" key="1">
    <citation type="submission" date="2018-11" db="EMBL/GenBank/DDBJ databases">
        <authorList>
            <consortium name="Pathogen Informatics"/>
        </authorList>
    </citation>
    <scope>NUCLEOTIDE SEQUENCE</scope>
</reference>
<evidence type="ECO:0000256" key="1">
    <source>
        <dbReference type="SAM" id="MobiDB-lite"/>
    </source>
</evidence>
<accession>A0A3S5BZV7</accession>
<dbReference type="AlphaFoldDB" id="A0A3S5BZV7"/>